<proteinExistence type="predicted"/>
<dbReference type="HOGENOM" id="CLU_040266_0_0_5"/>
<gene>
    <name evidence="2" type="ordered locus">Acry_1763</name>
</gene>
<dbReference type="InterPro" id="IPR036844">
    <property type="entry name" value="Hint_dom_sf"/>
</dbReference>
<organism evidence="2 3">
    <name type="scientific">Acidiphilium cryptum (strain JF-5)</name>
    <dbReference type="NCBI Taxonomy" id="349163"/>
    <lineage>
        <taxon>Bacteria</taxon>
        <taxon>Pseudomonadati</taxon>
        <taxon>Pseudomonadota</taxon>
        <taxon>Alphaproteobacteria</taxon>
        <taxon>Acetobacterales</taxon>
        <taxon>Acidocellaceae</taxon>
        <taxon>Acidiphilium</taxon>
    </lineage>
</organism>
<dbReference type="Proteomes" id="UP000000245">
    <property type="component" value="Chromosome"/>
</dbReference>
<dbReference type="InterPro" id="IPR028992">
    <property type="entry name" value="Hedgehog/Intein_dom"/>
</dbReference>
<evidence type="ECO:0000259" key="1">
    <source>
        <dbReference type="Pfam" id="PF13403"/>
    </source>
</evidence>
<dbReference type="STRING" id="349163.Acry_1763"/>
<evidence type="ECO:0000313" key="3">
    <source>
        <dbReference type="Proteomes" id="UP000000245"/>
    </source>
</evidence>
<sequence>MSDVTIPSGDTLILNASLTSNFSFPTTGSAPTDLVIEPSALSVTLVGITTAVTAIELGGNIQHFGPNDTIVLADATTDFSNFDTSPSAPSDVMTFQNIASLAVSQDFRIYASDGLIITDSPLINLEYGPTLNTSLAPFINAIEQSMFGSIPSTGTLTISVGLSDFGDSSAEPGPPSESGGYAFTITTGSDINPCFAAGTQIRTPAGETPVESLRAGDAVLTATGAERRVVWIGRRTLDLSRHPRPELVRPVRIAAGALADGVPARDLVVSPDHALFLDGVLVQAKDLVDGTMIAPDRRISRVTYFHVELDRHDILLAEGAPAESFLDTGHRGLFENAGEPITLHPDLMQARREAEGCAPLVTGGDALAAIRARLAARRAAQGFALVRVRPALRHGDLIIEASEEKPGTFRFALPANATEFELLAGTFVPAEVDPVSTDRRRLGLSVAGLALDGAALDLETAIPAPGRLPRAGGDAGVWTSGNAGIRLPRAGAELVLTLTAQALFWTAPAAMRRASA</sequence>
<keyword evidence="3" id="KW-1185">Reference proteome</keyword>
<accession>A5FZD4</accession>
<evidence type="ECO:0000313" key="2">
    <source>
        <dbReference type="EMBL" id="ABQ30966.1"/>
    </source>
</evidence>
<dbReference type="AlphaFoldDB" id="A5FZD4"/>
<feature type="domain" description="Hedgehog/Intein (Hint)" evidence="1">
    <location>
        <begin position="193"/>
        <end position="328"/>
    </location>
</feature>
<dbReference type="KEGG" id="acr:Acry_1763"/>
<dbReference type="Gene3D" id="2.170.16.10">
    <property type="entry name" value="Hedgehog/Intein (Hint) domain"/>
    <property type="match status" value="1"/>
</dbReference>
<dbReference type="Pfam" id="PF13403">
    <property type="entry name" value="Hint_2"/>
    <property type="match status" value="1"/>
</dbReference>
<dbReference type="SUPFAM" id="SSF51294">
    <property type="entry name" value="Hedgehog/intein (Hint) domain"/>
    <property type="match status" value="1"/>
</dbReference>
<dbReference type="EMBL" id="CP000697">
    <property type="protein sequence ID" value="ABQ30966.1"/>
    <property type="molecule type" value="Genomic_DNA"/>
</dbReference>
<protein>
    <recommendedName>
        <fullName evidence="1">Hedgehog/Intein (Hint) domain-containing protein</fullName>
    </recommendedName>
</protein>
<name>A5FZD4_ACICJ</name>
<dbReference type="RefSeq" id="WP_011942472.1">
    <property type="nucleotide sequence ID" value="NC_009484.1"/>
</dbReference>
<dbReference type="eggNOG" id="COG3210">
    <property type="taxonomic scope" value="Bacteria"/>
</dbReference>
<reference evidence="2 3" key="1">
    <citation type="submission" date="2007-05" db="EMBL/GenBank/DDBJ databases">
        <title>Complete sequence of chromosome of Acidiphilium cryptum JF-5.</title>
        <authorList>
            <consortium name="US DOE Joint Genome Institute"/>
            <person name="Copeland A."/>
            <person name="Lucas S."/>
            <person name="Lapidus A."/>
            <person name="Barry K."/>
            <person name="Detter J.C."/>
            <person name="Glavina del Rio T."/>
            <person name="Hammon N."/>
            <person name="Israni S."/>
            <person name="Dalin E."/>
            <person name="Tice H."/>
            <person name="Pitluck S."/>
            <person name="Sims D."/>
            <person name="Brettin T."/>
            <person name="Bruce D."/>
            <person name="Han C."/>
            <person name="Schmutz J."/>
            <person name="Larimer F."/>
            <person name="Land M."/>
            <person name="Hauser L."/>
            <person name="Kyrpides N."/>
            <person name="Kim E."/>
            <person name="Magnuson T."/>
            <person name="Richardson P."/>
        </authorList>
    </citation>
    <scope>NUCLEOTIDE SEQUENCE [LARGE SCALE GENOMIC DNA]</scope>
    <source>
        <strain evidence="2 3">JF-5</strain>
    </source>
</reference>